<keyword evidence="3" id="KW-1185">Reference proteome</keyword>
<evidence type="ECO:0000313" key="2">
    <source>
        <dbReference type="EMBL" id="AKH21017.1"/>
    </source>
</evidence>
<evidence type="ECO:0000313" key="3">
    <source>
        <dbReference type="Proteomes" id="UP000034410"/>
    </source>
</evidence>
<dbReference type="PATRIC" id="fig|1543721.4.peg.2562"/>
<proteinExistence type="predicted"/>
<dbReference type="InterPro" id="IPR013216">
    <property type="entry name" value="Methyltransf_11"/>
</dbReference>
<dbReference type="PANTHER" id="PTHR43591">
    <property type="entry name" value="METHYLTRANSFERASE"/>
    <property type="match status" value="1"/>
</dbReference>
<name>A0A0F7JZ56_9GAMM</name>
<dbReference type="RefSeq" id="WP_046859946.1">
    <property type="nucleotide sequence ID" value="NZ_CP011412.1"/>
</dbReference>
<dbReference type="Pfam" id="PF08241">
    <property type="entry name" value="Methyltransf_11"/>
    <property type="match status" value="1"/>
</dbReference>
<dbReference type="OrthoDB" id="9777830at2"/>
<sequence>MKVTWESGDAYELYMGRWSRLVAKPFLEWLNPQPELRWLDVGCGTGPLSDIILNHYKPAELYAVDQSESFIKSAQMRLRQGIQLRVGNAMALPVDDNAVDITVSGLLLNIPPAPDEALQEMVRVTRDGGTVAAYVWDYAGSMEMLHHFWEAAVEINLMADVMHEGKRFADCNKPALRQLFNEAGLTEIALTSFEIVQEFANFDQFWAPFQAGQGTAPTYLVSQPEADQAALRELLRERLPTASDGSIKLRARAWAIKGQVDKSATPEEEHEPTD</sequence>
<dbReference type="InterPro" id="IPR029063">
    <property type="entry name" value="SAM-dependent_MTases_sf"/>
</dbReference>
<accession>A0A0F7JZ56</accession>
<dbReference type="KEGG" id="seds:AAY24_12385"/>
<dbReference type="Proteomes" id="UP000034410">
    <property type="component" value="Chromosome"/>
</dbReference>
<reference evidence="2 3" key="1">
    <citation type="journal article" date="2015" name="Genome Announc.">
        <title>Complete Genome Sequence of Sedimenticola thiotaurini Strain SIP-G1, a Polyphosphate- and Polyhydroxyalkanoate-Accumulating Sulfur-Oxidizing Gammaproteobacterium Isolated from Salt Marsh Sediments.</title>
        <authorList>
            <person name="Flood B.E."/>
            <person name="Jones D.S."/>
            <person name="Bailey J.V."/>
        </authorList>
    </citation>
    <scope>NUCLEOTIDE SEQUENCE [LARGE SCALE GENOMIC DNA]</scope>
    <source>
        <strain evidence="2 3">SIP-G1</strain>
    </source>
</reference>
<dbReference type="SUPFAM" id="SSF53335">
    <property type="entry name" value="S-adenosyl-L-methionine-dependent methyltransferases"/>
    <property type="match status" value="1"/>
</dbReference>
<evidence type="ECO:0000259" key="1">
    <source>
        <dbReference type="Pfam" id="PF08241"/>
    </source>
</evidence>
<gene>
    <name evidence="2" type="ORF">AAY24_12385</name>
</gene>
<dbReference type="CDD" id="cd02440">
    <property type="entry name" value="AdoMet_MTases"/>
    <property type="match status" value="1"/>
</dbReference>
<feature type="domain" description="Methyltransferase type 11" evidence="1">
    <location>
        <begin position="39"/>
        <end position="132"/>
    </location>
</feature>
<protein>
    <recommendedName>
        <fullName evidence="1">Methyltransferase type 11 domain-containing protein</fullName>
    </recommendedName>
</protein>
<dbReference type="GO" id="GO:0008757">
    <property type="term" value="F:S-adenosylmethionine-dependent methyltransferase activity"/>
    <property type="evidence" value="ECO:0007669"/>
    <property type="project" value="InterPro"/>
</dbReference>
<organism evidence="2 3">
    <name type="scientific">Sedimenticola thiotaurini</name>
    <dbReference type="NCBI Taxonomy" id="1543721"/>
    <lineage>
        <taxon>Bacteria</taxon>
        <taxon>Pseudomonadati</taxon>
        <taxon>Pseudomonadota</taxon>
        <taxon>Gammaproteobacteria</taxon>
        <taxon>Chromatiales</taxon>
        <taxon>Sedimenticolaceae</taxon>
        <taxon>Sedimenticola</taxon>
    </lineage>
</organism>
<dbReference type="Gene3D" id="3.40.50.150">
    <property type="entry name" value="Vaccinia Virus protein VP39"/>
    <property type="match status" value="1"/>
</dbReference>
<dbReference type="EMBL" id="CP011412">
    <property type="protein sequence ID" value="AKH21017.1"/>
    <property type="molecule type" value="Genomic_DNA"/>
</dbReference>
<dbReference type="AlphaFoldDB" id="A0A0F7JZ56"/>